<keyword evidence="2" id="KW-1185">Reference proteome</keyword>
<organism evidence="1 2">
    <name type="scientific">Senna tora</name>
    <dbReference type="NCBI Taxonomy" id="362788"/>
    <lineage>
        <taxon>Eukaryota</taxon>
        <taxon>Viridiplantae</taxon>
        <taxon>Streptophyta</taxon>
        <taxon>Embryophyta</taxon>
        <taxon>Tracheophyta</taxon>
        <taxon>Spermatophyta</taxon>
        <taxon>Magnoliopsida</taxon>
        <taxon>eudicotyledons</taxon>
        <taxon>Gunneridae</taxon>
        <taxon>Pentapetalae</taxon>
        <taxon>rosids</taxon>
        <taxon>fabids</taxon>
        <taxon>Fabales</taxon>
        <taxon>Fabaceae</taxon>
        <taxon>Caesalpinioideae</taxon>
        <taxon>Cassia clade</taxon>
        <taxon>Senna</taxon>
    </lineage>
</organism>
<dbReference type="Proteomes" id="UP000634136">
    <property type="component" value="Unassembled WGS sequence"/>
</dbReference>
<sequence>MCSTSFLCKGLAFAFRQGFITFSFFSPLRSTGTTEFYIMEMVKQGKEYHEEASQALAVTRTMLELTDANL</sequence>
<evidence type="ECO:0000313" key="2">
    <source>
        <dbReference type="Proteomes" id="UP000634136"/>
    </source>
</evidence>
<dbReference type="AlphaFoldDB" id="A0A834WCR2"/>
<gene>
    <name evidence="1" type="ORF">G2W53_033350</name>
</gene>
<evidence type="ECO:0000313" key="1">
    <source>
        <dbReference type="EMBL" id="KAF7812374.1"/>
    </source>
</evidence>
<accession>A0A834WCR2</accession>
<proteinExistence type="predicted"/>
<reference evidence="1" key="1">
    <citation type="submission" date="2020-09" db="EMBL/GenBank/DDBJ databases">
        <title>Genome-Enabled Discovery of Anthraquinone Biosynthesis in Senna tora.</title>
        <authorList>
            <person name="Kang S.-H."/>
            <person name="Pandey R.P."/>
            <person name="Lee C.-M."/>
            <person name="Sim J.-S."/>
            <person name="Jeong J.-T."/>
            <person name="Choi B.-S."/>
            <person name="Jung M."/>
            <person name="Ginzburg D."/>
            <person name="Zhao K."/>
            <person name="Won S.Y."/>
            <person name="Oh T.-J."/>
            <person name="Yu Y."/>
            <person name="Kim N.-H."/>
            <person name="Lee O.R."/>
            <person name="Lee T.-H."/>
            <person name="Bashyal P."/>
            <person name="Kim T.-S."/>
            <person name="Lee W.-H."/>
            <person name="Kawkins C."/>
            <person name="Kim C.-K."/>
            <person name="Kim J.S."/>
            <person name="Ahn B.O."/>
            <person name="Rhee S.Y."/>
            <person name="Sohng J.K."/>
        </authorList>
    </citation>
    <scope>NUCLEOTIDE SEQUENCE</scope>
    <source>
        <tissue evidence="1">Leaf</tissue>
    </source>
</reference>
<comment type="caution">
    <text evidence="1">The sequence shown here is derived from an EMBL/GenBank/DDBJ whole genome shotgun (WGS) entry which is preliminary data.</text>
</comment>
<dbReference type="EMBL" id="JAAIUW010000010">
    <property type="protein sequence ID" value="KAF7812374.1"/>
    <property type="molecule type" value="Genomic_DNA"/>
</dbReference>
<protein>
    <submittedName>
        <fullName evidence="1">Uncharacterized protein</fullName>
    </submittedName>
</protein>
<name>A0A834WCR2_9FABA</name>